<dbReference type="EMBL" id="CM043016">
    <property type="protein sequence ID" value="KAI4468887.1"/>
    <property type="molecule type" value="Genomic_DNA"/>
</dbReference>
<proteinExistence type="predicted"/>
<protein>
    <submittedName>
        <fullName evidence="1">Facilitated trehalose transporter tret1-2 -like protein</fullName>
    </submittedName>
</protein>
<reference evidence="1" key="1">
    <citation type="submission" date="2022-04" db="EMBL/GenBank/DDBJ databases">
        <title>Chromosome-scale genome assembly of Holotrichia oblita Faldermann.</title>
        <authorList>
            <person name="Rongchong L."/>
        </authorList>
    </citation>
    <scope>NUCLEOTIDE SEQUENCE</scope>
    <source>
        <strain evidence="1">81SQS9</strain>
    </source>
</reference>
<evidence type="ECO:0000313" key="2">
    <source>
        <dbReference type="Proteomes" id="UP001056778"/>
    </source>
</evidence>
<organism evidence="1 2">
    <name type="scientific">Holotrichia oblita</name>
    <name type="common">Chafer beetle</name>
    <dbReference type="NCBI Taxonomy" id="644536"/>
    <lineage>
        <taxon>Eukaryota</taxon>
        <taxon>Metazoa</taxon>
        <taxon>Ecdysozoa</taxon>
        <taxon>Arthropoda</taxon>
        <taxon>Hexapoda</taxon>
        <taxon>Insecta</taxon>
        <taxon>Pterygota</taxon>
        <taxon>Neoptera</taxon>
        <taxon>Endopterygota</taxon>
        <taxon>Coleoptera</taxon>
        <taxon>Polyphaga</taxon>
        <taxon>Scarabaeiformia</taxon>
        <taxon>Scarabaeidae</taxon>
        <taxon>Melolonthinae</taxon>
        <taxon>Holotrichia</taxon>
    </lineage>
</organism>
<gene>
    <name evidence="1" type="ORF">MML48_2g00010683</name>
</gene>
<dbReference type="Proteomes" id="UP001056778">
    <property type="component" value="Chromosome 2"/>
</dbReference>
<accession>A0ACB9TQ46</accession>
<evidence type="ECO:0000313" key="1">
    <source>
        <dbReference type="EMBL" id="KAI4468887.1"/>
    </source>
</evidence>
<sequence length="901" mass="100269">MTKNPIIRSAKNLIKTDIKKEDLMQIFALMSASLSTFTFGALFAWTSPSIPQLLSPQYNITSEQISYLTIVGPLSMCLWSPVFCKLMDTFGRKYTLLSTSVLHVTAWLLIAFAKDVYYIYMISRFISGMADACCMAVVPTYVAEVTKPRIRDLFGSWIMIWLFFGQFIVNVVGNFCDIRMTALIMLCIPILFIITFSFMPESPYYCCMKGEYTSAKTNLQFLHRKNDVEKELTQLVSDVKRQLSERGTFKDLILIPSNRRALIIANLTRSLQQLSGFTAMLTYAQYIFQESTDSISSGAASMLFNALLAICCIFGNIVADKVGKPVALSISGAGSGLSMLAVTLYAYFDMYTETDVTIANYVPIIGLVLYVVFFSIGLAMIPTALVGELFSTSIKSKAAMITNMVFAAYIAGMNKLFQYLMDGYGLCVPFLLFTICCFIAAIASYIFVPNTKGKSLEEIQQILKASLSTFSFGALFAWTSPSIPQLLSPQYNITSEQISYLTIVGPLSMCLWSPVFCKLMDTFGRKYTLLSTSVLHVTAWLLIAFAKDVYYIYMISRFISGMADACCMIVVPTYVAEVTKPRVRDLFGSWIMIWLFFGQFIVNVVGNFCDIRMTALIMLCIPILFIITFSFMPESPYYCCMKGEYTSAKTNLQFLHRKNDVEKELSQLVSDVKRQLSETGTFKDLILIPSNRRALIIANLTRSLQQLSGFTAMVTYAQYIFQESTDSISSGAASMLFNALLAICCVFGNIVADKVGKPVALSISGAGSGLSMLAVTLYAYFDMYTETDVTIANYVPIIGLVFYVVFFSIGLAMIPTALAGELFSTSIKSNAAMITNMVFAAYIAGMNKLFQYLMDGYGLWVPFLLFTICCFIAAIASYIFVPNTKGKTLEEIQQILKGNKI</sequence>
<comment type="caution">
    <text evidence="1">The sequence shown here is derived from an EMBL/GenBank/DDBJ whole genome shotgun (WGS) entry which is preliminary data.</text>
</comment>
<keyword evidence="2" id="KW-1185">Reference proteome</keyword>
<name>A0ACB9TQ46_HOLOL</name>